<comment type="caution">
    <text evidence="2">The sequence shown here is derived from an EMBL/GenBank/DDBJ whole genome shotgun (WGS) entry which is preliminary data.</text>
</comment>
<sequence length="112" mass="13089">MRNGVELFINSSPNYNRQRNAEAACQTPSEVWVPDFGEQAEVALFPLLRPVGSYNEDWMMPIHRCLCILQYFHLTHGSEERREEWLQLQGAIHPEDFEVTTADMPWWMSGSF</sequence>
<proteinExistence type="predicted"/>
<evidence type="ECO:0000313" key="1">
    <source>
        <dbReference type="EMBL" id="KAJ5323045.1"/>
    </source>
</evidence>
<dbReference type="EMBL" id="JAPZBQ010000006">
    <property type="protein sequence ID" value="KAJ5323045.1"/>
    <property type="molecule type" value="Genomic_DNA"/>
</dbReference>
<protein>
    <submittedName>
        <fullName evidence="2">Uncharacterized protein</fullName>
    </submittedName>
</protein>
<dbReference type="AlphaFoldDB" id="A0A9W9R4K7"/>
<accession>A0A9W9R4K7</accession>
<evidence type="ECO:0000313" key="2">
    <source>
        <dbReference type="EMBL" id="KAJ5353598.1"/>
    </source>
</evidence>
<organism evidence="2 3">
    <name type="scientific">Penicillium brevicompactum</name>
    <dbReference type="NCBI Taxonomy" id="5074"/>
    <lineage>
        <taxon>Eukaryota</taxon>
        <taxon>Fungi</taxon>
        <taxon>Dikarya</taxon>
        <taxon>Ascomycota</taxon>
        <taxon>Pezizomycotina</taxon>
        <taxon>Eurotiomycetes</taxon>
        <taxon>Eurotiomycetidae</taxon>
        <taxon>Eurotiales</taxon>
        <taxon>Aspergillaceae</taxon>
        <taxon>Penicillium</taxon>
    </lineage>
</organism>
<dbReference type="Proteomes" id="UP001148299">
    <property type="component" value="Unassembled WGS sequence"/>
</dbReference>
<keyword evidence="3" id="KW-1185">Reference proteome</keyword>
<reference evidence="2" key="1">
    <citation type="submission" date="2022-12" db="EMBL/GenBank/DDBJ databases">
        <authorList>
            <person name="Petersen C."/>
        </authorList>
    </citation>
    <scope>NUCLEOTIDE SEQUENCE</scope>
    <source>
        <strain evidence="1">IBT 35673</strain>
        <strain evidence="2">IBT 35675</strain>
    </source>
</reference>
<evidence type="ECO:0000313" key="3">
    <source>
        <dbReference type="Proteomes" id="UP001148299"/>
    </source>
</evidence>
<gene>
    <name evidence="1" type="ORF">N7452_011334</name>
    <name evidence="2" type="ORF">N7541_006162</name>
</gene>
<dbReference type="EMBL" id="JAPZBR010000005">
    <property type="protein sequence ID" value="KAJ5353598.1"/>
    <property type="molecule type" value="Genomic_DNA"/>
</dbReference>
<name>A0A9W9R4K7_PENBR</name>
<reference evidence="2" key="2">
    <citation type="journal article" date="2023" name="IMA Fungus">
        <title>Comparative genomic study of the Penicillium genus elucidates a diverse pangenome and 15 lateral gene transfer events.</title>
        <authorList>
            <person name="Petersen C."/>
            <person name="Sorensen T."/>
            <person name="Nielsen M.R."/>
            <person name="Sondergaard T.E."/>
            <person name="Sorensen J.L."/>
            <person name="Fitzpatrick D.A."/>
            <person name="Frisvad J.C."/>
            <person name="Nielsen K.L."/>
        </authorList>
    </citation>
    <scope>NUCLEOTIDE SEQUENCE</scope>
    <source>
        <strain evidence="1">IBT 35673</strain>
        <strain evidence="2">IBT 35675</strain>
    </source>
</reference>
<dbReference type="Proteomes" id="UP001147695">
    <property type="component" value="Unassembled WGS sequence"/>
</dbReference>